<proteinExistence type="predicted"/>
<evidence type="ECO:0000313" key="2">
    <source>
        <dbReference type="Proteomes" id="UP001058074"/>
    </source>
</evidence>
<keyword evidence="2" id="KW-1185">Reference proteome</keyword>
<gene>
    <name evidence="1" type="ORF">rsdtw13_09800</name>
</gene>
<organism evidence="1 2">
    <name type="scientific">Inconstantimicrobium mannanitabidum</name>
    <dbReference type="NCBI Taxonomy" id="1604901"/>
    <lineage>
        <taxon>Bacteria</taxon>
        <taxon>Bacillati</taxon>
        <taxon>Bacillota</taxon>
        <taxon>Clostridia</taxon>
        <taxon>Eubacteriales</taxon>
        <taxon>Clostridiaceae</taxon>
        <taxon>Inconstantimicrobium</taxon>
    </lineage>
</organism>
<dbReference type="EMBL" id="BROD01000001">
    <property type="protein sequence ID" value="GKX65722.1"/>
    <property type="molecule type" value="Genomic_DNA"/>
</dbReference>
<comment type="caution">
    <text evidence="1">The sequence shown here is derived from an EMBL/GenBank/DDBJ whole genome shotgun (WGS) entry which is preliminary data.</text>
</comment>
<name>A0ACB5R959_9CLOT</name>
<evidence type="ECO:0000313" key="1">
    <source>
        <dbReference type="EMBL" id="GKX65722.1"/>
    </source>
</evidence>
<protein>
    <submittedName>
        <fullName evidence="1">DNA-binding protein</fullName>
    </submittedName>
</protein>
<reference evidence="1" key="1">
    <citation type="journal article" date="2025" name="Int. J. Syst. Evol. Microbiol.">
        <title>Inconstantimicrobium mannanitabidum sp. nov., a novel member of the family Clostridiaceae isolated from anoxic soil under the treatment of reductive soil disinfestation.</title>
        <authorList>
            <person name="Ueki A."/>
            <person name="Tonouchi A."/>
            <person name="Honma S."/>
            <person name="Kaku N."/>
            <person name="Ueki K."/>
        </authorList>
    </citation>
    <scope>NUCLEOTIDE SEQUENCE</scope>
    <source>
        <strain evidence="1">TW13</strain>
    </source>
</reference>
<sequence>MIKIGEINKLEIIKITAFGYYLREEGGVEEILLPNSSVKGDIAVGDTLDFFVYKDSEDRPIATMKTPLAKVGDIASLKVVSKTRIGAFVDIGLEKDILVPLKETEFPLEENEYYFFYVYLDKTERIAATPRIDKKLEYVSPYNPGDDVTALVYDFSEAESALVAVDNKYRGLILKNEYFVNLKKGDEVKGKVKKIYEDGTLSITLRTATHRDERLSLEDTILEYLKSHNGVMPYCDKSSPDDIRKQFNTSKNYFKNALGGLMKKKLIKQDENGTTLL</sequence>
<dbReference type="Proteomes" id="UP001058074">
    <property type="component" value="Unassembled WGS sequence"/>
</dbReference>
<accession>A0ACB5R959</accession>
<keyword evidence="1" id="KW-0238">DNA-binding</keyword>